<comment type="caution">
    <text evidence="1">The sequence shown here is derived from an EMBL/GenBank/DDBJ whole genome shotgun (WGS) entry which is preliminary data.</text>
</comment>
<reference evidence="1 2" key="1">
    <citation type="submission" date="2021-02" db="EMBL/GenBank/DDBJ databases">
        <authorList>
            <person name="Vanwijnsberghe S."/>
        </authorList>
    </citation>
    <scope>NUCLEOTIDE SEQUENCE [LARGE SCALE GENOMIC DNA]</scope>
    <source>
        <strain evidence="1 2">R-69776</strain>
    </source>
</reference>
<keyword evidence="2" id="KW-1185">Reference proteome</keyword>
<sequence>MSNPRGNHRLPLNGITDYEWEPDLATLPVAGRHFTEIVFFHRSSRTLILTDLIENFEVERLDSCVARVLTLVGGVRHPDGQMPRDMRLLFALPSNRNDLRLAVEKMIGWDPERVILAHGRWYGTEGAAELRRAFRWLIRQA</sequence>
<protein>
    <recommendedName>
        <fullName evidence="3">DUF4336 domain-containing protein</fullName>
    </recommendedName>
</protein>
<dbReference type="Proteomes" id="UP000673821">
    <property type="component" value="Unassembled WGS sequence"/>
</dbReference>
<dbReference type="EMBL" id="CAJNBH010000002">
    <property type="protein sequence ID" value="CAE6701841.1"/>
    <property type="molecule type" value="Genomic_DNA"/>
</dbReference>
<dbReference type="SUPFAM" id="SSF56281">
    <property type="entry name" value="Metallo-hydrolase/oxidoreductase"/>
    <property type="match status" value="1"/>
</dbReference>
<accession>A0ABN7KN11</accession>
<name>A0ABN7KN11_9BURK</name>
<dbReference type="InterPro" id="IPR036866">
    <property type="entry name" value="RibonucZ/Hydroxyglut_hydro"/>
</dbReference>
<evidence type="ECO:0000313" key="2">
    <source>
        <dbReference type="Proteomes" id="UP000673821"/>
    </source>
</evidence>
<evidence type="ECO:0000313" key="1">
    <source>
        <dbReference type="EMBL" id="CAE6701841.1"/>
    </source>
</evidence>
<organism evidence="1 2">
    <name type="scientific">Paraburkholderia nemoris</name>
    <dbReference type="NCBI Taxonomy" id="2793076"/>
    <lineage>
        <taxon>Bacteria</taxon>
        <taxon>Pseudomonadati</taxon>
        <taxon>Pseudomonadota</taxon>
        <taxon>Betaproteobacteria</taxon>
        <taxon>Burkholderiales</taxon>
        <taxon>Burkholderiaceae</taxon>
        <taxon>Paraburkholderia</taxon>
    </lineage>
</organism>
<evidence type="ECO:0008006" key="3">
    <source>
        <dbReference type="Google" id="ProtNLM"/>
    </source>
</evidence>
<proteinExistence type="predicted"/>
<gene>
    <name evidence="1" type="ORF">R69776_00672</name>
</gene>